<dbReference type="EMBL" id="CP042905">
    <property type="protein sequence ID" value="QEE17946.1"/>
    <property type="molecule type" value="Genomic_DNA"/>
</dbReference>
<name>A0A5B9DGU7_9ARCH</name>
<proteinExistence type="predicted"/>
<reference evidence="2 3" key="2">
    <citation type="journal article" date="2024" name="Int. J. Syst. Evol. Microbiol.">
        <title>Promethearchaeum syntrophicum gen. nov., sp. nov., an anaerobic, obligately syntrophic archaeon, the first isolate of the lineage 'Asgard' archaea, and proposal of the new archaeal phylum Promethearchaeota phyl. nov. and kingdom Promethearchaeati regn. nov.</title>
        <authorList>
            <person name="Imachi H."/>
            <person name="Nobu M.K."/>
            <person name="Kato S."/>
            <person name="Takaki Y."/>
            <person name="Miyazaki M."/>
            <person name="Miyata M."/>
            <person name="Ogawara M."/>
            <person name="Saito Y."/>
            <person name="Sakai S."/>
            <person name="Tahara Y.O."/>
            <person name="Takano Y."/>
            <person name="Tasumi E."/>
            <person name="Uematsu K."/>
            <person name="Yoshimura T."/>
            <person name="Itoh T."/>
            <person name="Ohkuma M."/>
            <person name="Takai K."/>
        </authorList>
    </citation>
    <scope>NUCLEOTIDE SEQUENCE [LARGE SCALE GENOMIC DNA]</scope>
    <source>
        <strain evidence="2 3">MK-D1</strain>
    </source>
</reference>
<evidence type="ECO:0000313" key="2">
    <source>
        <dbReference type="EMBL" id="QEE17946.1"/>
    </source>
</evidence>
<sequence length="140" mass="16746">MPNGRIQKWICPTCGRNFARKNQSHSCELYSLKEHHFKKGTASTIQLYNRFISIFKKFKPILIEPLKNIIAIKKNSQFLTIQIQKNALKIIFRSYTLFSSPRLNVIPVQEKMHYYQFKIQKLDEIDEELINWMTQSYMEN</sequence>
<dbReference type="KEGG" id="psyt:DSAG12_03784"/>
<dbReference type="Pfam" id="PF18899">
    <property type="entry name" value="DUF5655"/>
    <property type="match status" value="1"/>
</dbReference>
<protein>
    <submittedName>
        <fullName evidence="2">DUF5655 domain-containing protein</fullName>
    </submittedName>
</protein>
<organism evidence="2 3">
    <name type="scientific">Promethearchaeum syntrophicum</name>
    <dbReference type="NCBI Taxonomy" id="2594042"/>
    <lineage>
        <taxon>Archaea</taxon>
        <taxon>Promethearchaeati</taxon>
        <taxon>Promethearchaeota</taxon>
        <taxon>Promethearchaeia</taxon>
        <taxon>Promethearchaeales</taxon>
        <taxon>Promethearchaeaceae</taxon>
        <taxon>Promethearchaeum</taxon>
    </lineage>
</organism>
<evidence type="ECO:0000259" key="1">
    <source>
        <dbReference type="Pfam" id="PF18899"/>
    </source>
</evidence>
<keyword evidence="3" id="KW-1185">Reference proteome</keyword>
<dbReference type="RefSeq" id="WP_147664824.1">
    <property type="nucleotide sequence ID" value="NZ_CP042905.2"/>
</dbReference>
<evidence type="ECO:0000313" key="3">
    <source>
        <dbReference type="Proteomes" id="UP000321408"/>
    </source>
</evidence>
<gene>
    <name evidence="2" type="ORF">DSAG12_03784</name>
</gene>
<feature type="domain" description="DUF5655" evidence="1">
    <location>
        <begin position="34"/>
        <end position="138"/>
    </location>
</feature>
<dbReference type="InterPro" id="IPR043714">
    <property type="entry name" value="DUF5655"/>
</dbReference>
<dbReference type="GeneID" id="41331752"/>
<dbReference type="AlphaFoldDB" id="A0A5B9DGU7"/>
<reference evidence="2 3" key="1">
    <citation type="journal article" date="2020" name="Nature">
        <title>Isolation of an archaeon at the prokaryote-eukaryote interface.</title>
        <authorList>
            <person name="Imachi H."/>
            <person name="Nobu M.K."/>
            <person name="Nakahara N."/>
            <person name="Morono Y."/>
            <person name="Ogawara M."/>
            <person name="Takaki Y."/>
            <person name="Takano Y."/>
            <person name="Uematsu K."/>
            <person name="Ikuta T."/>
            <person name="Ito M."/>
            <person name="Matsui Y."/>
            <person name="Miyazaki M."/>
            <person name="Murata K."/>
            <person name="Saito Y."/>
            <person name="Sakai S."/>
            <person name="Song C."/>
            <person name="Tasumi E."/>
            <person name="Yamanaka Y."/>
            <person name="Yamaguchi T."/>
            <person name="Kamagata Y."/>
            <person name="Tamaki H."/>
            <person name="Takai K."/>
        </authorList>
    </citation>
    <scope>NUCLEOTIDE SEQUENCE [LARGE SCALE GENOMIC DNA]</scope>
    <source>
        <strain evidence="2 3">MK-D1</strain>
    </source>
</reference>
<accession>A0A5B9DGU7</accession>
<dbReference type="Proteomes" id="UP000321408">
    <property type="component" value="Chromosome"/>
</dbReference>